<sequence>MQEINFKSQFITSRSRIISHLIGLSMVSIFLPIKIYPVVFAISLLMMLYRISLKFYVFSFFASLILLLIIFTSTYTIQDDDTVTAIIKSILGISFLIISSIFSYEKTNSIDMLKIIHRYISAIILFCFIQVVFLHIQSGGYGLTASNSYTASFIFDSDYALFGGNDKNMFGAKVALFGILQYILHKTIYKKGAVIWMLIVLITGFLSMSRTPVAFLIAILALYKITSSRGVAMKMVAAFFVITALAIASPYIFDYLRLSSINQGQLSDGMSIRILYWIAVISNTDVIGLFGNGLLSARDFLPKYSAYYNGEPNVHNLYLNTYLDLGAIGAAFYIAMIISLFIYLKNLNPQLAFVFIASSFVMSCTLYTAYDIEMWCFLSLSVVISRLIRTSR</sequence>
<organism evidence="8 9">
    <name type="scientific">Salmonella enterica I</name>
    <dbReference type="NCBI Taxonomy" id="59201"/>
    <lineage>
        <taxon>Bacteria</taxon>
        <taxon>Pseudomonadati</taxon>
        <taxon>Pseudomonadota</taxon>
        <taxon>Gammaproteobacteria</taxon>
        <taxon>Enterobacterales</taxon>
        <taxon>Enterobacteriaceae</taxon>
        <taxon>Salmonella</taxon>
    </lineage>
</organism>
<dbReference type="Pfam" id="PF04932">
    <property type="entry name" value="Wzy_C"/>
    <property type="match status" value="1"/>
</dbReference>
<comment type="subcellular location">
    <subcellularLocation>
        <location evidence="1">Membrane</location>
        <topology evidence="1">Multi-pass membrane protein</topology>
    </subcellularLocation>
</comment>
<gene>
    <name evidence="7" type="ORF">DAX72_006150</name>
    <name evidence="8" type="ORF">NCTC8256_01793</name>
</gene>
<dbReference type="EMBL" id="CP077696">
    <property type="protein sequence ID" value="QXR55771.1"/>
    <property type="molecule type" value="Genomic_DNA"/>
</dbReference>
<keyword evidence="2 5" id="KW-0812">Transmembrane</keyword>
<dbReference type="RefSeq" id="WP_023231203.1">
    <property type="nucleotide sequence ID" value="NZ_CP077696.1"/>
</dbReference>
<dbReference type="GO" id="GO:0016020">
    <property type="term" value="C:membrane"/>
    <property type="evidence" value="ECO:0007669"/>
    <property type="project" value="UniProtKB-SubCell"/>
</dbReference>
<evidence type="ECO:0000256" key="2">
    <source>
        <dbReference type="ARBA" id="ARBA00022692"/>
    </source>
</evidence>
<name>A0A379VMZ9_SALET</name>
<accession>A0A379VMZ9</accession>
<evidence type="ECO:0000256" key="1">
    <source>
        <dbReference type="ARBA" id="ARBA00004141"/>
    </source>
</evidence>
<evidence type="ECO:0000256" key="5">
    <source>
        <dbReference type="SAM" id="Phobius"/>
    </source>
</evidence>
<dbReference type="InterPro" id="IPR051533">
    <property type="entry name" value="WaaL-like"/>
</dbReference>
<feature type="transmembrane region" description="Helical" evidence="5">
    <location>
        <begin position="351"/>
        <end position="370"/>
    </location>
</feature>
<evidence type="ECO:0000313" key="7">
    <source>
        <dbReference type="EMBL" id="QXR55771.1"/>
    </source>
</evidence>
<feature type="transmembrane region" description="Helical" evidence="5">
    <location>
        <begin position="20"/>
        <end position="48"/>
    </location>
</feature>
<feature type="transmembrane region" description="Helical" evidence="5">
    <location>
        <begin position="325"/>
        <end position="344"/>
    </location>
</feature>
<dbReference type="EMBL" id="UGXR01000001">
    <property type="protein sequence ID" value="SUH07879.1"/>
    <property type="molecule type" value="Genomic_DNA"/>
</dbReference>
<proteinExistence type="predicted"/>
<reference evidence="8 9" key="2">
    <citation type="submission" date="2018-06" db="EMBL/GenBank/DDBJ databases">
        <authorList>
            <consortium name="Pathogen Informatics"/>
            <person name="Doyle S."/>
        </authorList>
    </citation>
    <scope>NUCLEOTIDE SEQUENCE [LARGE SCALE GENOMIC DNA]</scope>
    <source>
        <strain evidence="8 9">NCTC8256</strain>
    </source>
</reference>
<dbReference type="GO" id="GO:0016874">
    <property type="term" value="F:ligase activity"/>
    <property type="evidence" value="ECO:0007669"/>
    <property type="project" value="UniProtKB-KW"/>
</dbReference>
<feature type="domain" description="O-antigen ligase-related" evidence="6">
    <location>
        <begin position="197"/>
        <end position="334"/>
    </location>
</feature>
<feature type="transmembrane region" description="Helical" evidence="5">
    <location>
        <begin position="235"/>
        <end position="253"/>
    </location>
</feature>
<evidence type="ECO:0000259" key="6">
    <source>
        <dbReference type="Pfam" id="PF04932"/>
    </source>
</evidence>
<dbReference type="PANTHER" id="PTHR37422:SF13">
    <property type="entry name" value="LIPOPOLYSACCHARIDE BIOSYNTHESIS PROTEIN PA4999-RELATED"/>
    <property type="match status" value="1"/>
</dbReference>
<feature type="transmembrane region" description="Helical" evidence="5">
    <location>
        <begin position="168"/>
        <end position="184"/>
    </location>
</feature>
<feature type="transmembrane region" description="Helical" evidence="5">
    <location>
        <begin position="196"/>
        <end position="223"/>
    </location>
</feature>
<keyword evidence="3 5" id="KW-1133">Transmembrane helix</keyword>
<dbReference type="Proteomes" id="UP000254346">
    <property type="component" value="Unassembled WGS sequence"/>
</dbReference>
<feature type="transmembrane region" description="Helical" evidence="5">
    <location>
        <begin position="83"/>
        <end position="104"/>
    </location>
</feature>
<feature type="transmembrane region" description="Helical" evidence="5">
    <location>
        <begin position="274"/>
        <end position="295"/>
    </location>
</feature>
<feature type="transmembrane region" description="Helical" evidence="5">
    <location>
        <begin position="116"/>
        <end position="136"/>
    </location>
</feature>
<keyword evidence="4 5" id="KW-0472">Membrane</keyword>
<feature type="transmembrane region" description="Helical" evidence="5">
    <location>
        <begin position="55"/>
        <end position="77"/>
    </location>
</feature>
<evidence type="ECO:0000256" key="3">
    <source>
        <dbReference type="ARBA" id="ARBA00022989"/>
    </source>
</evidence>
<evidence type="ECO:0000313" key="9">
    <source>
        <dbReference type="Proteomes" id="UP000254346"/>
    </source>
</evidence>
<reference evidence="7" key="1">
    <citation type="submission" date="2018-04" db="EMBL/GenBank/DDBJ databases">
        <authorList>
            <person name="Bell R."/>
        </authorList>
    </citation>
    <scope>NUCLEOTIDE SEQUENCE</scope>
    <source>
        <strain evidence="7">CFSAN058598</strain>
    </source>
</reference>
<dbReference type="AlphaFoldDB" id="A0A379VMZ9"/>
<dbReference type="PANTHER" id="PTHR37422">
    <property type="entry name" value="TEICHURONIC ACID BIOSYNTHESIS PROTEIN TUAE"/>
    <property type="match status" value="1"/>
</dbReference>
<reference evidence="7" key="3">
    <citation type="submission" date="2021-05" db="EMBL/GenBank/DDBJ databases">
        <title>Whole genome sequencing of cultured pathogen.</title>
        <authorList>
            <person name="Hoffmann M."/>
            <person name="Balkey M."/>
            <person name="Luo Y."/>
        </authorList>
    </citation>
    <scope>NUCLEOTIDE SEQUENCE</scope>
    <source>
        <strain evidence="7">CFSAN058598</strain>
    </source>
</reference>
<evidence type="ECO:0000313" key="8">
    <source>
        <dbReference type="EMBL" id="SUH07879.1"/>
    </source>
</evidence>
<keyword evidence="8" id="KW-0436">Ligase</keyword>
<evidence type="ECO:0000256" key="4">
    <source>
        <dbReference type="ARBA" id="ARBA00023136"/>
    </source>
</evidence>
<dbReference type="InterPro" id="IPR007016">
    <property type="entry name" value="O-antigen_ligase-rel_domated"/>
</dbReference>
<protein>
    <submittedName>
        <fullName evidence="8">Lipid A core - O-antigen ligase and related enzymes</fullName>
    </submittedName>
    <submittedName>
        <fullName evidence="7">O-antigen ligase family protein</fullName>
    </submittedName>
</protein>